<feature type="domain" description="Ketosynthase family 3 (KS3)" evidence="17">
    <location>
        <begin position="2"/>
        <end position="410"/>
    </location>
</feature>
<keyword evidence="6 14" id="KW-0808">Transferase</keyword>
<comment type="catalytic activity">
    <reaction evidence="12 14">
        <text>(9Z)-hexadecenoyl-[ACP] + malonyl-[ACP] + H(+) = 3-oxo-(11Z)-octadecenoyl-[ACP] + holo-[ACP] + CO2</text>
        <dbReference type="Rhea" id="RHEA:55040"/>
        <dbReference type="Rhea" id="RHEA-COMP:9623"/>
        <dbReference type="Rhea" id="RHEA-COMP:9685"/>
        <dbReference type="Rhea" id="RHEA-COMP:10800"/>
        <dbReference type="Rhea" id="RHEA-COMP:14074"/>
        <dbReference type="ChEBI" id="CHEBI:15378"/>
        <dbReference type="ChEBI" id="CHEBI:16526"/>
        <dbReference type="ChEBI" id="CHEBI:64479"/>
        <dbReference type="ChEBI" id="CHEBI:78449"/>
        <dbReference type="ChEBI" id="CHEBI:83989"/>
        <dbReference type="ChEBI" id="CHEBI:138538"/>
        <dbReference type="EC" id="2.3.1.179"/>
    </reaction>
</comment>
<evidence type="ECO:0000259" key="17">
    <source>
        <dbReference type="PROSITE" id="PS52004"/>
    </source>
</evidence>
<accession>A0A162MNC7</accession>
<dbReference type="InterPro" id="IPR016039">
    <property type="entry name" value="Thiolase-like"/>
</dbReference>
<dbReference type="InterPro" id="IPR000794">
    <property type="entry name" value="Beta-ketoacyl_synthase"/>
</dbReference>
<dbReference type="CDD" id="cd00834">
    <property type="entry name" value="KAS_I_II"/>
    <property type="match status" value="1"/>
</dbReference>
<gene>
    <name evidence="18" type="primary">fabF</name>
    <name evidence="18" type="ORF">ATZ99_10250</name>
</gene>
<dbReference type="GO" id="GO:0005829">
    <property type="term" value="C:cytosol"/>
    <property type="evidence" value="ECO:0007669"/>
    <property type="project" value="TreeGrafter"/>
</dbReference>
<dbReference type="NCBIfam" id="NF004970">
    <property type="entry name" value="PRK06333.1"/>
    <property type="match status" value="1"/>
</dbReference>
<keyword evidence="10 14" id="KW-0012">Acyltransferase</keyword>
<dbReference type="Pfam" id="PF00109">
    <property type="entry name" value="ketoacyl-synt"/>
    <property type="match status" value="1"/>
</dbReference>
<evidence type="ECO:0000256" key="7">
    <source>
        <dbReference type="ARBA" id="ARBA00022832"/>
    </source>
</evidence>
<keyword evidence="8" id="KW-0443">Lipid metabolism</keyword>
<dbReference type="OrthoDB" id="9808669at2"/>
<dbReference type="PROSITE" id="PS52004">
    <property type="entry name" value="KS3_2"/>
    <property type="match status" value="1"/>
</dbReference>
<evidence type="ECO:0000256" key="15">
    <source>
        <dbReference type="PIRSR" id="PIRSR000447-1"/>
    </source>
</evidence>
<evidence type="ECO:0000256" key="6">
    <source>
        <dbReference type="ARBA" id="ARBA00022679"/>
    </source>
</evidence>
<evidence type="ECO:0000256" key="12">
    <source>
        <dbReference type="ARBA" id="ARBA00047318"/>
    </source>
</evidence>
<evidence type="ECO:0000256" key="10">
    <source>
        <dbReference type="ARBA" id="ARBA00023315"/>
    </source>
</evidence>
<dbReference type="PANTHER" id="PTHR11712:SF336">
    <property type="entry name" value="3-OXOACYL-[ACYL-CARRIER-PROTEIN] SYNTHASE, MITOCHONDRIAL"/>
    <property type="match status" value="1"/>
</dbReference>
<dbReference type="PIRSF" id="PIRSF000447">
    <property type="entry name" value="KAS_II"/>
    <property type="match status" value="1"/>
</dbReference>
<evidence type="ECO:0000256" key="8">
    <source>
        <dbReference type="ARBA" id="ARBA00023098"/>
    </source>
</evidence>
<dbReference type="PROSITE" id="PS00606">
    <property type="entry name" value="KS3_1"/>
    <property type="match status" value="1"/>
</dbReference>
<dbReference type="EMBL" id="LOHZ01000025">
    <property type="protein sequence ID" value="KYO66780.1"/>
    <property type="molecule type" value="Genomic_DNA"/>
</dbReference>
<proteinExistence type="inferred from homology"/>
<keyword evidence="9 14" id="KW-0275">Fatty acid biosynthesis</keyword>
<dbReference type="PATRIC" id="fig|520767.4.peg.1124"/>
<protein>
    <recommendedName>
        <fullName evidence="4 14">3-oxoacyl-[acyl-carrier-protein] synthase 2</fullName>
        <ecNumber evidence="3 14">2.3.1.179</ecNumber>
    </recommendedName>
</protein>
<keyword evidence="5 14" id="KW-0444">Lipid biosynthesis</keyword>
<dbReference type="InterPro" id="IPR020841">
    <property type="entry name" value="PKS_Beta-ketoAc_synthase_dom"/>
</dbReference>
<keyword evidence="19" id="KW-1185">Reference proteome</keyword>
<dbReference type="PANTHER" id="PTHR11712">
    <property type="entry name" value="POLYKETIDE SYNTHASE-RELATED"/>
    <property type="match status" value="1"/>
</dbReference>
<dbReference type="AlphaFoldDB" id="A0A162MNC7"/>
<dbReference type="Pfam" id="PF02801">
    <property type="entry name" value="Ketoacyl-synt_C"/>
    <property type="match status" value="1"/>
</dbReference>
<evidence type="ECO:0000256" key="1">
    <source>
        <dbReference type="ARBA" id="ARBA00005194"/>
    </source>
</evidence>
<dbReference type="FunFam" id="3.40.47.10:FF:000009">
    <property type="entry name" value="3-oxoacyl-[acyl-carrier-protein] synthase 2"/>
    <property type="match status" value="1"/>
</dbReference>
<evidence type="ECO:0000256" key="14">
    <source>
        <dbReference type="PIRNR" id="PIRNR000447"/>
    </source>
</evidence>
<evidence type="ECO:0000256" key="5">
    <source>
        <dbReference type="ARBA" id="ARBA00022516"/>
    </source>
</evidence>
<organism evidence="18 19">
    <name type="scientific">Thermovenabulum gondwanense</name>
    <dbReference type="NCBI Taxonomy" id="520767"/>
    <lineage>
        <taxon>Bacteria</taxon>
        <taxon>Bacillati</taxon>
        <taxon>Bacillota</taxon>
        <taxon>Clostridia</taxon>
        <taxon>Thermosediminibacterales</taxon>
        <taxon>Thermosediminibacteraceae</taxon>
        <taxon>Thermovenabulum</taxon>
    </lineage>
</organism>
<comment type="function">
    <text evidence="11 14">Involved in the type II fatty acid elongation cycle. Catalyzes the elongation of a wide range of acyl-ACP by the addition of two carbons from malonyl-ACP to an acyl acceptor. Can efficiently catalyze the conversion of palmitoleoyl-ACP (cis-hexadec-9-enoyl-ACP) to cis-vaccenoyl-ACP (cis-octadec-11-enoyl-ACP), an essential step in the thermal regulation of fatty acid composition.</text>
</comment>
<name>A0A162MNC7_9FIRM</name>
<dbReference type="InterPro" id="IPR014031">
    <property type="entry name" value="Ketoacyl_synth_C"/>
</dbReference>
<dbReference type="EC" id="2.3.1.179" evidence="3 14"/>
<comment type="catalytic activity">
    <reaction evidence="13 14">
        <text>a fatty acyl-[ACP] + malonyl-[ACP] + H(+) = a 3-oxoacyl-[ACP] + holo-[ACP] + CO2</text>
        <dbReference type="Rhea" id="RHEA:22836"/>
        <dbReference type="Rhea" id="RHEA-COMP:9623"/>
        <dbReference type="Rhea" id="RHEA-COMP:9685"/>
        <dbReference type="Rhea" id="RHEA-COMP:9916"/>
        <dbReference type="Rhea" id="RHEA-COMP:14125"/>
        <dbReference type="ChEBI" id="CHEBI:15378"/>
        <dbReference type="ChEBI" id="CHEBI:16526"/>
        <dbReference type="ChEBI" id="CHEBI:64479"/>
        <dbReference type="ChEBI" id="CHEBI:78449"/>
        <dbReference type="ChEBI" id="CHEBI:78776"/>
        <dbReference type="ChEBI" id="CHEBI:138651"/>
    </reaction>
</comment>
<dbReference type="GO" id="GO:0006633">
    <property type="term" value="P:fatty acid biosynthetic process"/>
    <property type="evidence" value="ECO:0007669"/>
    <property type="project" value="UniProtKB-UniRule"/>
</dbReference>
<dbReference type="Gene3D" id="3.40.47.10">
    <property type="match status" value="1"/>
</dbReference>
<evidence type="ECO:0000256" key="11">
    <source>
        <dbReference type="ARBA" id="ARBA00024006"/>
    </source>
</evidence>
<dbReference type="UniPathway" id="UPA00094"/>
<dbReference type="RefSeq" id="WP_068748160.1">
    <property type="nucleotide sequence ID" value="NZ_LOHZ01000025.1"/>
</dbReference>
<comment type="similarity">
    <text evidence="2 14 16">Belongs to the thiolase-like superfamily. Beta-ketoacyl-ACP synthases family.</text>
</comment>
<dbReference type="InterPro" id="IPR014030">
    <property type="entry name" value="Ketoacyl_synth_N"/>
</dbReference>
<feature type="active site" description="For beta-ketoacyl synthase activity" evidence="15">
    <location>
        <position position="163"/>
    </location>
</feature>
<evidence type="ECO:0000256" key="3">
    <source>
        <dbReference type="ARBA" id="ARBA00012356"/>
    </source>
</evidence>
<keyword evidence="7" id="KW-0276">Fatty acid metabolism</keyword>
<evidence type="ECO:0000256" key="2">
    <source>
        <dbReference type="ARBA" id="ARBA00008467"/>
    </source>
</evidence>
<evidence type="ECO:0000256" key="4">
    <source>
        <dbReference type="ARBA" id="ARBA00014657"/>
    </source>
</evidence>
<comment type="caution">
    <text evidence="18">The sequence shown here is derived from an EMBL/GenBank/DDBJ whole genome shotgun (WGS) entry which is preliminary data.</text>
</comment>
<dbReference type="SUPFAM" id="SSF53901">
    <property type="entry name" value="Thiolase-like"/>
    <property type="match status" value="2"/>
</dbReference>
<reference evidence="18 19" key="1">
    <citation type="submission" date="2015-12" db="EMBL/GenBank/DDBJ databases">
        <title>Draft genome of Thermovenabulum gondwanense isolated from a red thermophilic microbial mat colonisisng an outflow channel of a bore well.</title>
        <authorList>
            <person name="Patel B.K."/>
        </authorList>
    </citation>
    <scope>NUCLEOTIDE SEQUENCE [LARGE SCALE GENOMIC DNA]</scope>
    <source>
        <strain evidence="18 19">R270</strain>
    </source>
</reference>
<dbReference type="NCBIfam" id="NF005589">
    <property type="entry name" value="PRK07314.1"/>
    <property type="match status" value="1"/>
</dbReference>
<dbReference type="STRING" id="520767.ATZ99_10250"/>
<dbReference type="InterPro" id="IPR018201">
    <property type="entry name" value="Ketoacyl_synth_AS"/>
</dbReference>
<dbReference type="GO" id="GO:0004315">
    <property type="term" value="F:3-oxoacyl-[acyl-carrier-protein] synthase activity"/>
    <property type="evidence" value="ECO:0007669"/>
    <property type="project" value="UniProtKB-UniRule"/>
</dbReference>
<comment type="pathway">
    <text evidence="1 14">Lipid metabolism; fatty acid biosynthesis.</text>
</comment>
<evidence type="ECO:0000256" key="9">
    <source>
        <dbReference type="ARBA" id="ARBA00023160"/>
    </source>
</evidence>
<sequence length="416" mass="45155">MKKRVVVTGLGVVSPVGIGVNKFWDSLINGKSGISRIESLDTSDLPVQIGGEIKDFNPEEFIDKKEAKKMDRFTQFAIAAAKMAIEDAKLNIDQVDRERIGVVLGSGIGGVITWEEQHKILMEKGPKRVSPFFIPMMIANMASAQISMEFNFKGPNITTVTACASGTTAIGEAFKMLQDGRAEVIIAGGTEAPITPLSIAGFSSMKALSTRNSEPERASRPFDRERDGFVMGEGAGVLVLETLENALKRNARIYAEVLGYGSTADAYHLTQPAPDAEGAAKAMEIAIRDANIKPEDINYINAHGTSTPLNDKFETIAIKRVFKEHAYKLYISSTKSMTGHLLGAAGAVEGIATILSVYSDEIHPTINYEYEDPECDLNYVPNKSVKTKVNFALSNSMGFGGHNASVIFGKYRDDKK</sequence>
<evidence type="ECO:0000313" key="19">
    <source>
        <dbReference type="Proteomes" id="UP000075737"/>
    </source>
</evidence>
<evidence type="ECO:0000256" key="13">
    <source>
        <dbReference type="ARBA" id="ARBA00047659"/>
    </source>
</evidence>
<dbReference type="InterPro" id="IPR017568">
    <property type="entry name" value="3-oxoacyl-ACP_synth-2"/>
</dbReference>
<dbReference type="SMART" id="SM00825">
    <property type="entry name" value="PKS_KS"/>
    <property type="match status" value="1"/>
</dbReference>
<evidence type="ECO:0000313" key="18">
    <source>
        <dbReference type="EMBL" id="KYO66780.1"/>
    </source>
</evidence>
<dbReference type="Proteomes" id="UP000075737">
    <property type="component" value="Unassembled WGS sequence"/>
</dbReference>
<evidence type="ECO:0000256" key="16">
    <source>
        <dbReference type="RuleBase" id="RU003694"/>
    </source>
</evidence>
<dbReference type="NCBIfam" id="TIGR03150">
    <property type="entry name" value="fabF"/>
    <property type="match status" value="1"/>
</dbReference>